<feature type="transmembrane region" description="Helical" evidence="7">
    <location>
        <begin position="215"/>
        <end position="238"/>
    </location>
</feature>
<evidence type="ECO:0000313" key="10">
    <source>
        <dbReference type="EMBL" id="MFC6009079.1"/>
    </source>
</evidence>
<evidence type="ECO:0000256" key="2">
    <source>
        <dbReference type="ARBA" id="ARBA00022475"/>
    </source>
</evidence>
<dbReference type="PANTHER" id="PTHR36115">
    <property type="entry name" value="PROLINE-RICH ANTIGEN HOMOLOG-RELATED"/>
    <property type="match status" value="1"/>
</dbReference>
<keyword evidence="4 7" id="KW-1133">Transmembrane helix</keyword>
<comment type="caution">
    <text evidence="10">The sequence shown here is derived from an EMBL/GenBank/DDBJ whole genome shotgun (WGS) entry which is preliminary data.</text>
</comment>
<sequence length="277" mass="30539">MTSPSPGWYPDPHIEMLMRWWDGTSWTDDTYERVEPIEIWHHTGGMPEGPGPVDRPVPAAGRPAASAPQPARPAQPQGARPTPDREAPRTDDGVPVAGWWMRAGARMIDWVITGLLAWLIAWNQSAAVLDSIGSQFNAALKATEAGQDPSPITYDQATIEALFIISLAWVLVSLLYNVGFLLWRDATPGKLVFGLMVRRWVPGEALTVLVVVRRWLGFEAASVLSYIGTLYLLLDVLWPLRDARRQALHDKIAGTCVVRRADQSAIPLTPGPTDQSH</sequence>
<reference evidence="11" key="1">
    <citation type="journal article" date="2019" name="Int. J. Syst. Evol. Microbiol.">
        <title>The Global Catalogue of Microorganisms (GCM) 10K type strain sequencing project: providing services to taxonomists for standard genome sequencing and annotation.</title>
        <authorList>
            <consortium name="The Broad Institute Genomics Platform"/>
            <consortium name="The Broad Institute Genome Sequencing Center for Infectious Disease"/>
            <person name="Wu L."/>
            <person name="Ma J."/>
        </authorList>
    </citation>
    <scope>NUCLEOTIDE SEQUENCE [LARGE SCALE GENOMIC DNA]</scope>
    <source>
        <strain evidence="11">KACC 14249</strain>
    </source>
</reference>
<keyword evidence="5 7" id="KW-0472">Membrane</keyword>
<evidence type="ECO:0000259" key="9">
    <source>
        <dbReference type="Pfam" id="PF10708"/>
    </source>
</evidence>
<comment type="subcellular location">
    <subcellularLocation>
        <location evidence="1">Cell membrane</location>
        <topology evidence="1">Multi-pass membrane protein</topology>
    </subcellularLocation>
</comment>
<keyword evidence="3 7" id="KW-0812">Transmembrane</keyword>
<dbReference type="InterPro" id="IPR018929">
    <property type="entry name" value="DUF2510"/>
</dbReference>
<evidence type="ECO:0000259" key="8">
    <source>
        <dbReference type="Pfam" id="PF06271"/>
    </source>
</evidence>
<dbReference type="InterPro" id="IPR010432">
    <property type="entry name" value="RDD"/>
</dbReference>
<accession>A0ABW1JIV7</accession>
<evidence type="ECO:0000256" key="6">
    <source>
        <dbReference type="SAM" id="MobiDB-lite"/>
    </source>
</evidence>
<keyword evidence="2" id="KW-1003">Cell membrane</keyword>
<dbReference type="Pfam" id="PF10708">
    <property type="entry name" value="DUF2510"/>
    <property type="match status" value="1"/>
</dbReference>
<evidence type="ECO:0000256" key="4">
    <source>
        <dbReference type="ARBA" id="ARBA00022989"/>
    </source>
</evidence>
<dbReference type="EMBL" id="JBHSRD010000008">
    <property type="protein sequence ID" value="MFC6009079.1"/>
    <property type="molecule type" value="Genomic_DNA"/>
</dbReference>
<feature type="domain" description="RDD" evidence="8">
    <location>
        <begin position="96"/>
        <end position="254"/>
    </location>
</feature>
<evidence type="ECO:0000256" key="5">
    <source>
        <dbReference type="ARBA" id="ARBA00023136"/>
    </source>
</evidence>
<dbReference type="RefSeq" id="WP_345717608.1">
    <property type="nucleotide sequence ID" value="NZ_BAABFP010000007.1"/>
</dbReference>
<evidence type="ECO:0000256" key="3">
    <source>
        <dbReference type="ARBA" id="ARBA00022692"/>
    </source>
</evidence>
<evidence type="ECO:0000256" key="1">
    <source>
        <dbReference type="ARBA" id="ARBA00004651"/>
    </source>
</evidence>
<feature type="compositionally biased region" description="Low complexity" evidence="6">
    <location>
        <begin position="56"/>
        <end position="81"/>
    </location>
</feature>
<dbReference type="Proteomes" id="UP001596189">
    <property type="component" value="Unassembled WGS sequence"/>
</dbReference>
<gene>
    <name evidence="10" type="ORF">ACFQDO_18245</name>
</gene>
<keyword evidence="11" id="KW-1185">Reference proteome</keyword>
<name>A0ABW1JIV7_9ACTN</name>
<dbReference type="Pfam" id="PF06271">
    <property type="entry name" value="RDD"/>
    <property type="match status" value="1"/>
</dbReference>
<evidence type="ECO:0000256" key="7">
    <source>
        <dbReference type="SAM" id="Phobius"/>
    </source>
</evidence>
<feature type="compositionally biased region" description="Basic and acidic residues" evidence="6">
    <location>
        <begin position="82"/>
        <end position="92"/>
    </location>
</feature>
<dbReference type="InterPro" id="IPR051791">
    <property type="entry name" value="Pra-immunoreactive"/>
</dbReference>
<feature type="transmembrane region" description="Helical" evidence="7">
    <location>
        <begin position="161"/>
        <end position="183"/>
    </location>
</feature>
<organism evidence="10 11">
    <name type="scientific">Angustibacter luteus</name>
    <dbReference type="NCBI Taxonomy" id="658456"/>
    <lineage>
        <taxon>Bacteria</taxon>
        <taxon>Bacillati</taxon>
        <taxon>Actinomycetota</taxon>
        <taxon>Actinomycetes</taxon>
        <taxon>Kineosporiales</taxon>
        <taxon>Kineosporiaceae</taxon>
    </lineage>
</organism>
<evidence type="ECO:0000313" key="11">
    <source>
        <dbReference type="Proteomes" id="UP001596189"/>
    </source>
</evidence>
<dbReference type="PANTHER" id="PTHR36115:SF4">
    <property type="entry name" value="MEMBRANE PROTEIN"/>
    <property type="match status" value="1"/>
</dbReference>
<protein>
    <submittedName>
        <fullName evidence="10">RDD family protein</fullName>
    </submittedName>
</protein>
<proteinExistence type="predicted"/>
<feature type="domain" description="DUF2510" evidence="9">
    <location>
        <begin position="6"/>
        <end position="32"/>
    </location>
</feature>
<feature type="region of interest" description="Disordered" evidence="6">
    <location>
        <begin position="42"/>
        <end position="93"/>
    </location>
</feature>